<keyword evidence="1" id="KW-1133">Transmembrane helix</keyword>
<evidence type="ECO:0008006" key="4">
    <source>
        <dbReference type="Google" id="ProtNLM"/>
    </source>
</evidence>
<accession>E4T6A2</accession>
<protein>
    <recommendedName>
        <fullName evidence="4">Transmembrane protein</fullName>
    </recommendedName>
</protein>
<organism evidence="2 3">
    <name type="scientific">Paludibacter propionicigenes (strain DSM 17365 / JCM 13257 / WB4)</name>
    <dbReference type="NCBI Taxonomy" id="694427"/>
    <lineage>
        <taxon>Bacteria</taxon>
        <taxon>Pseudomonadati</taxon>
        <taxon>Bacteroidota</taxon>
        <taxon>Bacteroidia</taxon>
        <taxon>Bacteroidales</taxon>
        <taxon>Paludibacteraceae</taxon>
        <taxon>Paludibacter</taxon>
    </lineage>
</organism>
<dbReference type="STRING" id="694427.Palpr_2110"/>
<gene>
    <name evidence="2" type="ordered locus">Palpr_2110</name>
</gene>
<evidence type="ECO:0000256" key="1">
    <source>
        <dbReference type="SAM" id="Phobius"/>
    </source>
</evidence>
<feature type="transmembrane region" description="Helical" evidence="1">
    <location>
        <begin position="71"/>
        <end position="90"/>
    </location>
</feature>
<dbReference type="AlphaFoldDB" id="E4T6A2"/>
<keyword evidence="3" id="KW-1185">Reference proteome</keyword>
<proteinExistence type="predicted"/>
<name>E4T6A2_PALPW</name>
<sequence length="190" mass="21499">MVNIPVMFALNYYILMENKKSITHVLENMDKNTLYKQKSSFVWSLSLIVLGVVSFSIYTSFDWKTSDALPHFLFILGSVFLIIGVLMFFFRKDHYYSAVSGQKLKLTQIYFQPGEQNKLVNLMAESRIDEVKNLKTSVSDGLKLSVMATPDGNICLSQVIAYLGSEYVNITDVKNHSQAEAVMLASIKSK</sequence>
<evidence type="ECO:0000313" key="2">
    <source>
        <dbReference type="EMBL" id="ADQ80246.1"/>
    </source>
</evidence>
<dbReference type="HOGENOM" id="CLU_1426751_0_0_10"/>
<dbReference type="EMBL" id="CP002345">
    <property type="protein sequence ID" value="ADQ80246.1"/>
    <property type="molecule type" value="Genomic_DNA"/>
</dbReference>
<reference key="1">
    <citation type="submission" date="2010-11" db="EMBL/GenBank/DDBJ databases">
        <title>The complete genome of Paludibacter propionicigenes DSM 17365.</title>
        <authorList>
            <consortium name="US DOE Joint Genome Institute (JGI-PGF)"/>
            <person name="Lucas S."/>
            <person name="Copeland A."/>
            <person name="Lapidus A."/>
            <person name="Bruce D."/>
            <person name="Goodwin L."/>
            <person name="Pitluck S."/>
            <person name="Kyrpides N."/>
            <person name="Mavromatis K."/>
            <person name="Ivanova N."/>
            <person name="Munk A.C."/>
            <person name="Brettin T."/>
            <person name="Detter J.C."/>
            <person name="Han C."/>
            <person name="Tapia R."/>
            <person name="Land M."/>
            <person name="Hauser L."/>
            <person name="Markowitz V."/>
            <person name="Cheng J.-F."/>
            <person name="Hugenholtz P."/>
            <person name="Woyke T."/>
            <person name="Wu D."/>
            <person name="Gronow S."/>
            <person name="Wellnitz S."/>
            <person name="Brambilla E."/>
            <person name="Klenk H.-P."/>
            <person name="Eisen J.A."/>
        </authorList>
    </citation>
    <scope>NUCLEOTIDE SEQUENCE</scope>
    <source>
        <strain>WB4</strain>
    </source>
</reference>
<keyword evidence="1" id="KW-0812">Transmembrane</keyword>
<dbReference type="KEGG" id="ppn:Palpr_2110"/>
<feature type="transmembrane region" description="Helical" evidence="1">
    <location>
        <begin position="41"/>
        <end position="59"/>
    </location>
</feature>
<evidence type="ECO:0000313" key="3">
    <source>
        <dbReference type="Proteomes" id="UP000008718"/>
    </source>
</evidence>
<reference evidence="2 3" key="2">
    <citation type="journal article" date="2011" name="Stand. Genomic Sci.">
        <title>Complete genome sequence of Paludibacter propionicigenes type strain (WB4).</title>
        <authorList>
            <person name="Gronow S."/>
            <person name="Munk C."/>
            <person name="Lapidus A."/>
            <person name="Nolan M."/>
            <person name="Lucas S."/>
            <person name="Hammon N."/>
            <person name="Deshpande S."/>
            <person name="Cheng J.F."/>
            <person name="Tapia R."/>
            <person name="Han C."/>
            <person name="Goodwin L."/>
            <person name="Pitluck S."/>
            <person name="Liolios K."/>
            <person name="Ivanova N."/>
            <person name="Mavromatis K."/>
            <person name="Mikhailova N."/>
            <person name="Pati A."/>
            <person name="Chen A."/>
            <person name="Palaniappan K."/>
            <person name="Land M."/>
            <person name="Hauser L."/>
            <person name="Chang Y.J."/>
            <person name="Jeffries C.D."/>
            <person name="Brambilla E."/>
            <person name="Rohde M."/>
            <person name="Goker M."/>
            <person name="Detter J.C."/>
            <person name="Woyke T."/>
            <person name="Bristow J."/>
            <person name="Eisen J.A."/>
            <person name="Markowitz V."/>
            <person name="Hugenholtz P."/>
            <person name="Kyrpides N.C."/>
            <person name="Klenk H.P."/>
        </authorList>
    </citation>
    <scope>NUCLEOTIDE SEQUENCE [LARGE SCALE GENOMIC DNA]</scope>
    <source>
        <strain evidence="3">DSM 17365 / JCM 13257 / WB4</strain>
    </source>
</reference>
<dbReference type="Proteomes" id="UP000008718">
    <property type="component" value="Chromosome"/>
</dbReference>
<keyword evidence="1" id="KW-0472">Membrane</keyword>